<proteinExistence type="predicted"/>
<sequence>MCEAAVEKGNRLLIGGTYFGSAAIDPEDTIDRERPMRPPLDPGDLAARSAFGARRRKVIAQLLHMRLADVGVGFTSDFQLIAASTRPLMIAKASARPAICFVASSDCDLGHKARSQFCDLW</sequence>
<dbReference type="AlphaFoldDB" id="A0AB36R4V7"/>
<dbReference type="Proteomes" id="UP000216215">
    <property type="component" value="Unassembled WGS sequence"/>
</dbReference>
<evidence type="ECO:0000313" key="1">
    <source>
        <dbReference type="EMBL" id="PAP99827.1"/>
    </source>
</evidence>
<protein>
    <submittedName>
        <fullName evidence="1">Uncharacterized protein</fullName>
    </submittedName>
</protein>
<name>A0AB36R4V7_9HYPH</name>
<accession>A0AB36R4V7</accession>
<dbReference type="EMBL" id="NPKI01000029">
    <property type="protein sequence ID" value="PAP99827.1"/>
    <property type="molecule type" value="Genomic_DNA"/>
</dbReference>
<organism evidence="1 2">
    <name type="scientific">Mesorhizobium mediterraneum</name>
    <dbReference type="NCBI Taxonomy" id="43617"/>
    <lineage>
        <taxon>Bacteria</taxon>
        <taxon>Pseudomonadati</taxon>
        <taxon>Pseudomonadota</taxon>
        <taxon>Alphaproteobacteria</taxon>
        <taxon>Hyphomicrobiales</taxon>
        <taxon>Phyllobacteriaceae</taxon>
        <taxon>Mesorhizobium</taxon>
    </lineage>
</organism>
<reference evidence="2" key="1">
    <citation type="submission" date="2017-08" db="EMBL/GenBank/DDBJ databases">
        <title>Mesorhizobium wenxinae sp. nov., a novel rhizobial species isolated from root nodules of chickpea (Cicer arietinum L.).</title>
        <authorList>
            <person name="Zhang J."/>
        </authorList>
    </citation>
    <scope>NUCLEOTIDE SEQUENCE [LARGE SCALE GENOMIC DNA]</scope>
    <source>
        <strain evidence="2">USDA 3392</strain>
    </source>
</reference>
<gene>
    <name evidence="1" type="ORF">CIT25_23500</name>
</gene>
<keyword evidence="2" id="KW-1185">Reference proteome</keyword>
<evidence type="ECO:0000313" key="2">
    <source>
        <dbReference type="Proteomes" id="UP000216215"/>
    </source>
</evidence>
<comment type="caution">
    <text evidence="1">The sequence shown here is derived from an EMBL/GenBank/DDBJ whole genome shotgun (WGS) entry which is preliminary data.</text>
</comment>